<name>A0ABS2QFB1_9BACI</name>
<evidence type="ECO:0000256" key="1">
    <source>
        <dbReference type="SAM" id="Phobius"/>
    </source>
</evidence>
<accession>A0ABS2QFB1</accession>
<comment type="caution">
    <text evidence="2">The sequence shown here is derived from an EMBL/GenBank/DDBJ whole genome shotgun (WGS) entry which is preliminary data.</text>
</comment>
<keyword evidence="1" id="KW-1133">Transmembrane helix</keyword>
<gene>
    <name evidence="2" type="ORF">JOC77_000919</name>
</gene>
<organism evidence="2 3">
    <name type="scientific">Peribacillus deserti</name>
    <dbReference type="NCBI Taxonomy" id="673318"/>
    <lineage>
        <taxon>Bacteria</taxon>
        <taxon>Bacillati</taxon>
        <taxon>Bacillota</taxon>
        <taxon>Bacilli</taxon>
        <taxon>Bacillales</taxon>
        <taxon>Bacillaceae</taxon>
        <taxon>Peribacillus</taxon>
    </lineage>
</organism>
<keyword evidence="1" id="KW-0812">Transmembrane</keyword>
<dbReference type="RefSeq" id="WP_204539125.1">
    <property type="nucleotide sequence ID" value="NZ_JAFBFI010000002.1"/>
</dbReference>
<evidence type="ECO:0000313" key="3">
    <source>
        <dbReference type="Proteomes" id="UP000823486"/>
    </source>
</evidence>
<evidence type="ECO:0000313" key="2">
    <source>
        <dbReference type="EMBL" id="MBM7691514.1"/>
    </source>
</evidence>
<protein>
    <submittedName>
        <fullName evidence="2">Uncharacterized protein</fullName>
    </submittedName>
</protein>
<reference evidence="2 3" key="1">
    <citation type="submission" date="2021-01" db="EMBL/GenBank/DDBJ databases">
        <title>Genomic Encyclopedia of Type Strains, Phase IV (KMG-IV): sequencing the most valuable type-strain genomes for metagenomic binning, comparative biology and taxonomic classification.</title>
        <authorList>
            <person name="Goeker M."/>
        </authorList>
    </citation>
    <scope>NUCLEOTIDE SEQUENCE [LARGE SCALE GENOMIC DNA]</scope>
    <source>
        <strain evidence="2 3">DSM 105482</strain>
    </source>
</reference>
<keyword evidence="1" id="KW-0472">Membrane</keyword>
<sequence length="75" mass="8887">MRSISHRLPSRRGQLCPFQSQSAAASYWILTLHNQRKAAIRRRMYQDSSIEPYIYYLYITLFTYPAAALEELLFL</sequence>
<dbReference type="EMBL" id="JAFBFI010000002">
    <property type="protein sequence ID" value="MBM7691514.1"/>
    <property type="molecule type" value="Genomic_DNA"/>
</dbReference>
<feature type="transmembrane region" description="Helical" evidence="1">
    <location>
        <begin position="53"/>
        <end position="74"/>
    </location>
</feature>
<keyword evidence="3" id="KW-1185">Reference proteome</keyword>
<proteinExistence type="predicted"/>
<dbReference type="Proteomes" id="UP000823486">
    <property type="component" value="Unassembled WGS sequence"/>
</dbReference>